<proteinExistence type="predicted"/>
<feature type="region of interest" description="Disordered" evidence="1">
    <location>
        <begin position="35"/>
        <end position="55"/>
    </location>
</feature>
<dbReference type="AlphaFoldDB" id="A0A9W8TC79"/>
<feature type="region of interest" description="Disordered" evidence="1">
    <location>
        <begin position="1"/>
        <end position="20"/>
    </location>
</feature>
<evidence type="ECO:0000313" key="2">
    <source>
        <dbReference type="EMBL" id="KAJ4311446.1"/>
    </source>
</evidence>
<sequence>MSTLGRDLLQDTMHPPAPAKYSLFPKCEPHTEMTLLAGTKQPPPAAMDNPKKPWRMPSRRYFVPLFRSNGQLQSPTSPEEGVSMGTVARDESRANMFSLGENKI</sequence>
<dbReference type="Proteomes" id="UP001140502">
    <property type="component" value="Unassembled WGS sequence"/>
</dbReference>
<dbReference type="EMBL" id="JAPEUR010000331">
    <property type="protein sequence ID" value="KAJ4311446.1"/>
    <property type="molecule type" value="Genomic_DNA"/>
</dbReference>
<protein>
    <submittedName>
        <fullName evidence="2">Uncharacterized protein</fullName>
    </submittedName>
</protein>
<dbReference type="OrthoDB" id="5102381at2759"/>
<organism evidence="2 3">
    <name type="scientific">Fusarium piperis</name>
    <dbReference type="NCBI Taxonomy" id="1435070"/>
    <lineage>
        <taxon>Eukaryota</taxon>
        <taxon>Fungi</taxon>
        <taxon>Dikarya</taxon>
        <taxon>Ascomycota</taxon>
        <taxon>Pezizomycotina</taxon>
        <taxon>Sordariomycetes</taxon>
        <taxon>Hypocreomycetidae</taxon>
        <taxon>Hypocreales</taxon>
        <taxon>Nectriaceae</taxon>
        <taxon>Fusarium</taxon>
        <taxon>Fusarium solani species complex</taxon>
    </lineage>
</organism>
<feature type="region of interest" description="Disordered" evidence="1">
    <location>
        <begin position="67"/>
        <end position="104"/>
    </location>
</feature>
<evidence type="ECO:0000313" key="3">
    <source>
        <dbReference type="Proteomes" id="UP001140502"/>
    </source>
</evidence>
<comment type="caution">
    <text evidence="2">The sequence shown here is derived from an EMBL/GenBank/DDBJ whole genome shotgun (WGS) entry which is preliminary data.</text>
</comment>
<name>A0A9W8TC79_9HYPO</name>
<gene>
    <name evidence="2" type="ORF">N0V84_010436</name>
</gene>
<evidence type="ECO:0000256" key="1">
    <source>
        <dbReference type="SAM" id="MobiDB-lite"/>
    </source>
</evidence>
<reference evidence="2" key="1">
    <citation type="submission" date="2022-10" db="EMBL/GenBank/DDBJ databases">
        <title>Tapping the CABI collections for fungal endophytes: first genome assemblies for Collariella, Neodidymelliopsis, Ascochyta clinopodiicola, Didymella pomorum, Didymosphaeria variabile, Neocosmospora piperis and Neocucurbitaria cava.</title>
        <authorList>
            <person name="Hill R."/>
        </authorList>
    </citation>
    <scope>NUCLEOTIDE SEQUENCE</scope>
    <source>
        <strain evidence="2">IMI 366586</strain>
    </source>
</reference>
<feature type="compositionally biased region" description="Polar residues" evidence="1">
    <location>
        <begin position="68"/>
        <end position="77"/>
    </location>
</feature>
<keyword evidence="3" id="KW-1185">Reference proteome</keyword>
<accession>A0A9W8TC79</accession>